<dbReference type="HAMAP" id="MF_00367">
    <property type="entry name" value="GTPase_Era"/>
    <property type="match status" value="1"/>
</dbReference>
<accession>A0A4S4DMS9</accession>
<dbReference type="InterPro" id="IPR004044">
    <property type="entry name" value="KH_dom_type_2"/>
</dbReference>
<keyword evidence="18" id="KW-1185">Reference proteome</keyword>
<dbReference type="Gene3D" id="3.40.50.300">
    <property type="entry name" value="P-loop containing nucleotide triphosphate hydrolases"/>
    <property type="match status" value="2"/>
</dbReference>
<evidence type="ECO:0000256" key="4">
    <source>
        <dbReference type="ARBA" id="ARBA00022729"/>
    </source>
</evidence>
<dbReference type="Pfam" id="PF13855">
    <property type="entry name" value="LRR_8"/>
    <property type="match status" value="1"/>
</dbReference>
<keyword evidence="10" id="KW-0325">Glycoprotein</keyword>
<dbReference type="Pfam" id="PF00560">
    <property type="entry name" value="LRR_1"/>
    <property type="match status" value="4"/>
</dbReference>
<dbReference type="STRING" id="542762.A0A4S4DMS9"/>
<dbReference type="InterPro" id="IPR027417">
    <property type="entry name" value="P-loop_NTPase"/>
</dbReference>
<dbReference type="InterPro" id="IPR032675">
    <property type="entry name" value="LRR_dom_sf"/>
</dbReference>
<dbReference type="EMBL" id="SDRB02010801">
    <property type="protein sequence ID" value="THG04215.1"/>
    <property type="molecule type" value="Genomic_DNA"/>
</dbReference>
<dbReference type="GO" id="GO:0016020">
    <property type="term" value="C:membrane"/>
    <property type="evidence" value="ECO:0007669"/>
    <property type="project" value="UniProtKB-SubCell"/>
</dbReference>
<dbReference type="InterPro" id="IPR009019">
    <property type="entry name" value="KH_sf_prok-type"/>
</dbReference>
<feature type="domain" description="Era-type G" evidence="16">
    <location>
        <begin position="148"/>
        <end position="326"/>
    </location>
</feature>
<dbReference type="InterPro" id="IPR005225">
    <property type="entry name" value="Small_GTP-bd"/>
</dbReference>
<evidence type="ECO:0000256" key="8">
    <source>
        <dbReference type="ARBA" id="ARBA00023134"/>
    </source>
</evidence>
<dbReference type="SUPFAM" id="SSF52047">
    <property type="entry name" value="RNI-like"/>
    <property type="match status" value="1"/>
</dbReference>
<feature type="region of interest" description="G2" evidence="12">
    <location>
        <begin position="182"/>
        <end position="186"/>
    </location>
</feature>
<feature type="domain" description="KH type-2" evidence="15">
    <location>
        <begin position="624"/>
        <end position="701"/>
    </location>
</feature>
<feature type="region of interest" description="G4" evidence="12">
    <location>
        <begin position="275"/>
        <end position="278"/>
    </location>
</feature>
<gene>
    <name evidence="17" type="ORF">TEA_024475</name>
</gene>
<keyword evidence="3" id="KW-0433">Leucine-rich repeat</keyword>
<dbReference type="FunFam" id="3.40.50.300:FF:001190">
    <property type="entry name" value="GTP-binding protein ERG"/>
    <property type="match status" value="1"/>
</dbReference>
<evidence type="ECO:0000256" key="3">
    <source>
        <dbReference type="ARBA" id="ARBA00022614"/>
    </source>
</evidence>
<evidence type="ECO:0000256" key="11">
    <source>
        <dbReference type="PROSITE-ProRule" id="PRU00118"/>
    </source>
</evidence>
<dbReference type="GO" id="GO:0000028">
    <property type="term" value="P:ribosomal small subunit assembly"/>
    <property type="evidence" value="ECO:0007669"/>
    <property type="project" value="TreeGrafter"/>
</dbReference>
<feature type="compositionally biased region" description="Polar residues" evidence="14">
    <location>
        <begin position="36"/>
        <end position="45"/>
    </location>
</feature>
<dbReference type="AlphaFoldDB" id="A0A4S4DMS9"/>
<organism evidence="17 18">
    <name type="scientific">Camellia sinensis var. sinensis</name>
    <name type="common">China tea</name>
    <dbReference type="NCBI Taxonomy" id="542762"/>
    <lineage>
        <taxon>Eukaryota</taxon>
        <taxon>Viridiplantae</taxon>
        <taxon>Streptophyta</taxon>
        <taxon>Embryophyta</taxon>
        <taxon>Tracheophyta</taxon>
        <taxon>Spermatophyta</taxon>
        <taxon>Magnoliopsida</taxon>
        <taxon>eudicotyledons</taxon>
        <taxon>Gunneridae</taxon>
        <taxon>Pentapetalae</taxon>
        <taxon>asterids</taxon>
        <taxon>Ericales</taxon>
        <taxon>Theaceae</taxon>
        <taxon>Camellia</taxon>
    </lineage>
</organism>
<evidence type="ECO:0000256" key="1">
    <source>
        <dbReference type="ARBA" id="ARBA00004370"/>
    </source>
</evidence>
<evidence type="ECO:0000256" key="13">
    <source>
        <dbReference type="RuleBase" id="RU003761"/>
    </source>
</evidence>
<evidence type="ECO:0000259" key="16">
    <source>
        <dbReference type="PROSITE" id="PS51713"/>
    </source>
</evidence>
<dbReference type="GO" id="GO:0005525">
    <property type="term" value="F:GTP binding"/>
    <property type="evidence" value="ECO:0007669"/>
    <property type="project" value="UniProtKB-UniRule"/>
</dbReference>
<dbReference type="GO" id="GO:0019843">
    <property type="term" value="F:rRNA binding"/>
    <property type="evidence" value="ECO:0007669"/>
    <property type="project" value="TreeGrafter"/>
</dbReference>
<keyword evidence="6 12" id="KW-0547">Nucleotide-binding</keyword>
<dbReference type="PANTHER" id="PTHR42698:SF1">
    <property type="entry name" value="GTPASE ERA, MITOCHONDRIAL"/>
    <property type="match status" value="1"/>
</dbReference>
<evidence type="ECO:0000259" key="15">
    <source>
        <dbReference type="PROSITE" id="PS50823"/>
    </source>
</evidence>
<reference evidence="17 18" key="1">
    <citation type="journal article" date="2018" name="Proc. Natl. Acad. Sci. U.S.A.">
        <title>Draft genome sequence of Camellia sinensis var. sinensis provides insights into the evolution of the tea genome and tea quality.</title>
        <authorList>
            <person name="Wei C."/>
            <person name="Yang H."/>
            <person name="Wang S."/>
            <person name="Zhao J."/>
            <person name="Liu C."/>
            <person name="Gao L."/>
            <person name="Xia E."/>
            <person name="Lu Y."/>
            <person name="Tai Y."/>
            <person name="She G."/>
            <person name="Sun J."/>
            <person name="Cao H."/>
            <person name="Tong W."/>
            <person name="Gao Q."/>
            <person name="Li Y."/>
            <person name="Deng W."/>
            <person name="Jiang X."/>
            <person name="Wang W."/>
            <person name="Chen Q."/>
            <person name="Zhang S."/>
            <person name="Li H."/>
            <person name="Wu J."/>
            <person name="Wang P."/>
            <person name="Li P."/>
            <person name="Shi C."/>
            <person name="Zheng F."/>
            <person name="Jian J."/>
            <person name="Huang B."/>
            <person name="Shan D."/>
            <person name="Shi M."/>
            <person name="Fang C."/>
            <person name="Yue Y."/>
            <person name="Li F."/>
            <person name="Li D."/>
            <person name="Wei S."/>
            <person name="Han B."/>
            <person name="Jiang C."/>
            <person name="Yin Y."/>
            <person name="Xia T."/>
            <person name="Zhang Z."/>
            <person name="Bennetzen J.L."/>
            <person name="Zhao S."/>
            <person name="Wan X."/>
        </authorList>
    </citation>
    <scope>NUCLEOTIDE SEQUENCE [LARGE SCALE GENOMIC DNA]</scope>
    <source>
        <strain evidence="18">cv. Shuchazao</strain>
        <tissue evidence="17">Leaf</tissue>
    </source>
</reference>
<dbReference type="InterPro" id="IPR001611">
    <property type="entry name" value="Leu-rich_rpt"/>
</dbReference>
<evidence type="ECO:0000256" key="10">
    <source>
        <dbReference type="ARBA" id="ARBA00023180"/>
    </source>
</evidence>
<dbReference type="InterPro" id="IPR005662">
    <property type="entry name" value="GTPase_Era-like"/>
</dbReference>
<dbReference type="InterPro" id="IPR015946">
    <property type="entry name" value="KH_dom-like_a/b"/>
</dbReference>
<feature type="region of interest" description="Disordered" evidence="14">
    <location>
        <begin position="36"/>
        <end position="79"/>
    </location>
</feature>
<dbReference type="CDD" id="cd22534">
    <property type="entry name" value="KH-II_Era"/>
    <property type="match status" value="2"/>
</dbReference>
<dbReference type="GO" id="GO:0043024">
    <property type="term" value="F:ribosomal small subunit binding"/>
    <property type="evidence" value="ECO:0007669"/>
    <property type="project" value="TreeGrafter"/>
</dbReference>
<evidence type="ECO:0000313" key="18">
    <source>
        <dbReference type="Proteomes" id="UP000306102"/>
    </source>
</evidence>
<keyword evidence="5" id="KW-0677">Repeat</keyword>
<dbReference type="NCBIfam" id="TIGR00231">
    <property type="entry name" value="small_GTP"/>
    <property type="match status" value="1"/>
</dbReference>
<evidence type="ECO:0000313" key="17">
    <source>
        <dbReference type="EMBL" id="THG04215.1"/>
    </source>
</evidence>
<comment type="subcellular location">
    <subcellularLocation>
        <location evidence="1">Membrane</location>
    </subcellularLocation>
</comment>
<dbReference type="PROSITE" id="PS50823">
    <property type="entry name" value="KH_TYPE_2"/>
    <property type="match status" value="1"/>
</dbReference>
<dbReference type="NCBIfam" id="TIGR00436">
    <property type="entry name" value="era"/>
    <property type="match status" value="1"/>
</dbReference>
<dbReference type="PROSITE" id="PS51450">
    <property type="entry name" value="LRR"/>
    <property type="match status" value="1"/>
</dbReference>
<dbReference type="Pfam" id="PF01926">
    <property type="entry name" value="MMR_HSR1"/>
    <property type="match status" value="1"/>
</dbReference>
<dbReference type="SUPFAM" id="SSF54814">
    <property type="entry name" value="Prokaryotic type KH domain (KH-domain type II)"/>
    <property type="match status" value="1"/>
</dbReference>
<comment type="similarity">
    <text evidence="2 12 13">Belongs to the TRAFAC class TrmE-Era-EngA-EngB-Septin-like GTPase superfamily. Era GTPase family.</text>
</comment>
<keyword evidence="7 11" id="KW-0694">RNA-binding</keyword>
<dbReference type="FunFam" id="3.80.10.10:FF:000041">
    <property type="entry name" value="LRR receptor-like serine/threonine-protein kinase ERECTA"/>
    <property type="match status" value="1"/>
</dbReference>
<evidence type="ECO:0000256" key="9">
    <source>
        <dbReference type="ARBA" id="ARBA00023136"/>
    </source>
</evidence>
<dbReference type="Gene3D" id="3.30.300.20">
    <property type="match status" value="2"/>
</dbReference>
<name>A0A4S4DMS9_CAMSN</name>
<sequence length="1050" mass="118704">MKALRALRTFTILSSSIPTKIHLNSTVLCRFYASQPQQHNPTPTASEDDENGDSVFDSSEYTLPNIGLDSGPEIAPKPTWDENYRAKANRAIFGEETQIQNSRILVKEDEKRRRAAALAKALLEAALERPDEEEEEEEDVVVKEEDQKSLSVGIIGAPNAGKSALTNYMVGTKVAAVSRKTNTTTHEVLGVMTKGNTQICFFDTPGLMLKKSGFPHNDMKVRVESAWSSVDLYDVVIIIFDVHRHLNRPDKRVIGLIKHMGSQANPKQKRVLCMNKVDLVEKKKDLLKVAEQFKDLPGYERYFMISGLKGSGVKDLTQYLMEQAVKRPWDEDPLAMSEEVMKSISLEVVRERLLDHVHQEIPYGIQHHLVDWKELRDGSLRIEQHFITHKMSQRKILVGKNGSKIGYTADATENHQVLESFPQVDQSWCHQLLALANEEMMNSPETANLQNTPNFFSSVQVVGEAGLAIRNGRSAKLIEVPWEGATTMAALFEQSYGNMLGSLITQFFGFFHLYRPDKRVIGLIKHMGSQANPKQKRVLCMNKVDLVEKKKDLLKVAEQFKDLPGYERYFMISGLKGSGVKDLTQYLMEQAVKRPWDEDPLAMSEEVMKSISLEVVRERLLDHVHQEIPYGIQHHLVDWKELRDGSLRIEQHFITHKMSQRKILVGKNGSKIGRIGIEANEELRSIFKRNVHLILQRRELTGKLPSFINGTHRHLRHLRSLDLSSTGFTGELPNSIGQLENLEELYLSDCNVSGPNNIPSVVTGPIWHGEAARVGQMEKIQRLIGKSFKGFKSLQEISGPIPSSLFHLNLTYLDLSSNNLSNTVELDTYAKLEYLDSLDLSNSSLSLTTTNSTPSSFRNITTLQLSSCNINEDLNPLCNLHYLIYLNLSNNQFGGLIPTCLGNFSGYLMVLNLQSNNFSGTIPQTFGYASRLQDLDISNNGLQGVLPRSLANCTKLEILNLGHNFIEDAFPFWLENLPQLKVIVLRDNEFHGPIEQPRKRLAFTNLHIIDMSHNEFTGTLPSKFFESMPSMMVDDEDKSSLNYRNFESES</sequence>
<dbReference type="Pfam" id="PF07650">
    <property type="entry name" value="KH_2"/>
    <property type="match status" value="1"/>
</dbReference>
<evidence type="ECO:0008006" key="19">
    <source>
        <dbReference type="Google" id="ProtNLM"/>
    </source>
</evidence>
<dbReference type="CDD" id="cd04163">
    <property type="entry name" value="Era"/>
    <property type="match status" value="1"/>
</dbReference>
<evidence type="ECO:0000256" key="5">
    <source>
        <dbReference type="ARBA" id="ARBA00022737"/>
    </source>
</evidence>
<comment type="caution">
    <text evidence="17">The sequence shown here is derived from an EMBL/GenBank/DDBJ whole genome shotgun (WGS) entry which is preliminary data.</text>
</comment>
<evidence type="ECO:0000256" key="7">
    <source>
        <dbReference type="ARBA" id="ARBA00022884"/>
    </source>
</evidence>
<dbReference type="Proteomes" id="UP000306102">
    <property type="component" value="Unassembled WGS sequence"/>
</dbReference>
<dbReference type="InterPro" id="IPR006073">
    <property type="entry name" value="GTP-bd"/>
</dbReference>
<feature type="region of interest" description="G5" evidence="12">
    <location>
        <begin position="305"/>
        <end position="307"/>
    </location>
</feature>
<evidence type="ECO:0000256" key="6">
    <source>
        <dbReference type="ARBA" id="ARBA00022741"/>
    </source>
</evidence>
<feature type="region of interest" description="G1" evidence="12">
    <location>
        <begin position="156"/>
        <end position="163"/>
    </location>
</feature>
<keyword evidence="9" id="KW-0472">Membrane</keyword>
<keyword evidence="4" id="KW-0732">Signal</keyword>
<dbReference type="SUPFAM" id="SSF52540">
    <property type="entry name" value="P-loop containing nucleoside triphosphate hydrolases"/>
    <property type="match status" value="2"/>
</dbReference>
<dbReference type="PROSITE" id="PS51713">
    <property type="entry name" value="G_ERA"/>
    <property type="match status" value="1"/>
</dbReference>
<evidence type="ECO:0000256" key="14">
    <source>
        <dbReference type="SAM" id="MobiDB-lite"/>
    </source>
</evidence>
<dbReference type="PANTHER" id="PTHR42698">
    <property type="entry name" value="GTPASE ERA"/>
    <property type="match status" value="1"/>
</dbReference>
<keyword evidence="8 12" id="KW-0342">GTP-binding</keyword>
<feature type="region of interest" description="G3" evidence="12">
    <location>
        <begin position="203"/>
        <end position="206"/>
    </location>
</feature>
<evidence type="ECO:0000256" key="12">
    <source>
        <dbReference type="PROSITE-ProRule" id="PRU01050"/>
    </source>
</evidence>
<proteinExistence type="inferred from homology"/>
<protein>
    <recommendedName>
        <fullName evidence="19">Era-type G domain-containing protein</fullName>
    </recommendedName>
</protein>
<dbReference type="InterPro" id="IPR030388">
    <property type="entry name" value="G_ERA_dom"/>
</dbReference>
<evidence type="ECO:0000256" key="2">
    <source>
        <dbReference type="ARBA" id="ARBA00007921"/>
    </source>
</evidence>
<dbReference type="Gene3D" id="3.80.10.10">
    <property type="entry name" value="Ribonuclease Inhibitor"/>
    <property type="match status" value="1"/>
</dbReference>